<dbReference type="GO" id="GO:0000156">
    <property type="term" value="F:phosphorelay response regulator activity"/>
    <property type="evidence" value="ECO:0007669"/>
    <property type="project" value="InterPro"/>
</dbReference>
<dbReference type="InterPro" id="IPR007492">
    <property type="entry name" value="LytTR_DNA-bd_dom"/>
</dbReference>
<organism evidence="4 5">
    <name type="scientific">Fulvivirga marina</name>
    <dbReference type="NCBI Taxonomy" id="2494733"/>
    <lineage>
        <taxon>Bacteria</taxon>
        <taxon>Pseudomonadati</taxon>
        <taxon>Bacteroidota</taxon>
        <taxon>Cytophagia</taxon>
        <taxon>Cytophagales</taxon>
        <taxon>Fulvivirgaceae</taxon>
        <taxon>Fulvivirga</taxon>
    </lineage>
</organism>
<feature type="domain" description="Response regulatory" evidence="2">
    <location>
        <begin position="2"/>
        <end position="113"/>
    </location>
</feature>
<dbReference type="InterPro" id="IPR001789">
    <property type="entry name" value="Sig_transdc_resp-reg_receiver"/>
</dbReference>
<dbReference type="Pfam" id="PF04397">
    <property type="entry name" value="LytTR"/>
    <property type="match status" value="1"/>
</dbReference>
<comment type="caution">
    <text evidence="4">The sequence shown here is derived from an EMBL/GenBank/DDBJ whole genome shotgun (WGS) entry which is preliminary data.</text>
</comment>
<dbReference type="InterPro" id="IPR011006">
    <property type="entry name" value="CheY-like_superfamily"/>
</dbReference>
<reference evidence="4" key="1">
    <citation type="submission" date="2021-01" db="EMBL/GenBank/DDBJ databases">
        <title>Fulvivirga kasyanovii gen. nov., sp nov., a novel member of the phylum Bacteroidetes isolated from seawater in a mussel farm.</title>
        <authorList>
            <person name="Zhao L.-H."/>
            <person name="Wang Z.-J."/>
        </authorList>
    </citation>
    <scope>NUCLEOTIDE SEQUENCE</scope>
    <source>
        <strain evidence="4">29W222</strain>
    </source>
</reference>
<dbReference type="GO" id="GO:0003677">
    <property type="term" value="F:DNA binding"/>
    <property type="evidence" value="ECO:0007669"/>
    <property type="project" value="InterPro"/>
</dbReference>
<dbReference type="Proteomes" id="UP000614216">
    <property type="component" value="Unassembled WGS sequence"/>
</dbReference>
<keyword evidence="1" id="KW-0597">Phosphoprotein</keyword>
<dbReference type="Gene3D" id="3.40.50.2300">
    <property type="match status" value="1"/>
</dbReference>
<evidence type="ECO:0000259" key="3">
    <source>
        <dbReference type="PROSITE" id="PS50930"/>
    </source>
</evidence>
<keyword evidence="5" id="KW-1185">Reference proteome</keyword>
<dbReference type="InterPro" id="IPR046947">
    <property type="entry name" value="LytR-like"/>
</dbReference>
<dbReference type="AlphaFoldDB" id="A0A937FYV0"/>
<feature type="modified residue" description="4-aspartylphosphate" evidence="1">
    <location>
        <position position="53"/>
    </location>
</feature>
<feature type="domain" description="HTH LytTR-type" evidence="3">
    <location>
        <begin position="129"/>
        <end position="223"/>
    </location>
</feature>
<dbReference type="Gene3D" id="2.40.50.1020">
    <property type="entry name" value="LytTr DNA-binding domain"/>
    <property type="match status" value="1"/>
</dbReference>
<evidence type="ECO:0000313" key="5">
    <source>
        <dbReference type="Proteomes" id="UP000614216"/>
    </source>
</evidence>
<sequence length="223" mass="26142">MNCIVIDDEFPARAIIESYISRIPYLTHLQSFKNPIEALGFIKKNKVDLMFVDIQMPELTGTEFLRSLQNKPAAIFTTAYPDYALEGYELDVIDYLVKPISFKRFLVAVEKAHDRIKKRSEEKEDYWIIKADHQTHRLRYSDINYIEGAREYVTYHLKEGKLMSLEALKNLEQSLPDNFIRIHKSYIVNKNNISSKGRHWITVANKELPIGKSYRQQIKDISL</sequence>
<dbReference type="PROSITE" id="PS50110">
    <property type="entry name" value="RESPONSE_REGULATORY"/>
    <property type="match status" value="1"/>
</dbReference>
<proteinExistence type="predicted"/>
<evidence type="ECO:0000313" key="4">
    <source>
        <dbReference type="EMBL" id="MBL6447532.1"/>
    </source>
</evidence>
<protein>
    <submittedName>
        <fullName evidence="4">Response regulator transcription factor</fullName>
    </submittedName>
</protein>
<dbReference type="SUPFAM" id="SSF52172">
    <property type="entry name" value="CheY-like"/>
    <property type="match status" value="1"/>
</dbReference>
<dbReference type="RefSeq" id="WP_202857064.1">
    <property type="nucleotide sequence ID" value="NZ_JAEUGD010000043.1"/>
</dbReference>
<name>A0A937FYV0_9BACT</name>
<evidence type="ECO:0000256" key="1">
    <source>
        <dbReference type="PROSITE-ProRule" id="PRU00169"/>
    </source>
</evidence>
<dbReference type="SMART" id="SM00448">
    <property type="entry name" value="REC"/>
    <property type="match status" value="1"/>
</dbReference>
<dbReference type="PROSITE" id="PS50930">
    <property type="entry name" value="HTH_LYTTR"/>
    <property type="match status" value="1"/>
</dbReference>
<dbReference type="PANTHER" id="PTHR37299:SF1">
    <property type="entry name" value="STAGE 0 SPORULATION PROTEIN A HOMOLOG"/>
    <property type="match status" value="1"/>
</dbReference>
<dbReference type="PANTHER" id="PTHR37299">
    <property type="entry name" value="TRANSCRIPTIONAL REGULATOR-RELATED"/>
    <property type="match status" value="1"/>
</dbReference>
<dbReference type="EMBL" id="JAEUGD010000043">
    <property type="protein sequence ID" value="MBL6447532.1"/>
    <property type="molecule type" value="Genomic_DNA"/>
</dbReference>
<accession>A0A937FYV0</accession>
<gene>
    <name evidence="4" type="ORF">JMN32_14535</name>
</gene>
<dbReference type="Pfam" id="PF00072">
    <property type="entry name" value="Response_reg"/>
    <property type="match status" value="1"/>
</dbReference>
<dbReference type="SMART" id="SM00850">
    <property type="entry name" value="LytTR"/>
    <property type="match status" value="1"/>
</dbReference>
<evidence type="ECO:0000259" key="2">
    <source>
        <dbReference type="PROSITE" id="PS50110"/>
    </source>
</evidence>